<reference evidence="1" key="1">
    <citation type="submission" date="2015-08" db="EMBL/GenBank/DDBJ databases">
        <authorList>
            <person name="Babu N.S."/>
            <person name="Beckwith C.J."/>
            <person name="Beseler K.G."/>
            <person name="Brison A."/>
            <person name="Carone J.V."/>
            <person name="Caskin T.P."/>
            <person name="Diamond M."/>
            <person name="Durham M.E."/>
            <person name="Foxe J.M."/>
            <person name="Go M."/>
            <person name="Henderson B.A."/>
            <person name="Jones I.B."/>
            <person name="McGettigan J.A."/>
            <person name="Micheletti S.J."/>
            <person name="Nasrallah M.E."/>
            <person name="Ortiz D."/>
            <person name="Piller C.R."/>
            <person name="Privatt S.R."/>
            <person name="Schneider S.L."/>
            <person name="Sharp S."/>
            <person name="Smith T.C."/>
            <person name="Stanton J.D."/>
            <person name="Ullery H.E."/>
            <person name="Wilson R.J."/>
            <person name="Serrano M.G."/>
            <person name="Buck G."/>
            <person name="Lee V."/>
            <person name="Wang Y."/>
            <person name="Carvalho R."/>
            <person name="Voegtly L."/>
            <person name="Shi R."/>
            <person name="Duckworth R."/>
            <person name="Johnson A."/>
            <person name="Loviza R."/>
            <person name="Walstead R."/>
            <person name="Shah Z."/>
            <person name="Kiflezghi M."/>
            <person name="Wade K."/>
            <person name="Ball S.L."/>
            <person name="Bradley K.W."/>
            <person name="Asai D.J."/>
            <person name="Bowman C.A."/>
            <person name="Russell D.A."/>
            <person name="Pope W.H."/>
            <person name="Jacobs-Sera D."/>
            <person name="Hendrix R.W."/>
            <person name="Hatfull G.F."/>
        </authorList>
    </citation>
    <scope>NUCLEOTIDE SEQUENCE</scope>
</reference>
<sequence>DACVQAACLRTKLLLRVVRLLDSAGHNALRALRTLSPDQLRKFSLFDGPALLSQGLAEGTLDPASAVPVLAAACRAQPDCLTQLASAPRARALAGLVGETAVPAGTQAAAAALLADLAFRPEASPACLELLINEALPRACEVLRDGGAGEALAGACALLAARLAPRSKPACRLIVLHMAALAPAAAALVRTGEYGEARHLLRAAGEFAREP</sequence>
<protein>
    <submittedName>
        <fullName evidence="1">Uncharacterized protein</fullName>
    </submittedName>
</protein>
<feature type="non-terminal residue" evidence="1">
    <location>
        <position position="1"/>
    </location>
</feature>
<gene>
    <name evidence="1" type="ORF">g.23862</name>
</gene>
<organism evidence="1">
    <name type="scientific">Auxenochlorella protothecoides</name>
    <name type="common">Green microalga</name>
    <name type="synonym">Chlorella protothecoides</name>
    <dbReference type="NCBI Taxonomy" id="3075"/>
    <lineage>
        <taxon>Eukaryota</taxon>
        <taxon>Viridiplantae</taxon>
        <taxon>Chlorophyta</taxon>
        <taxon>core chlorophytes</taxon>
        <taxon>Trebouxiophyceae</taxon>
        <taxon>Chlorellales</taxon>
        <taxon>Chlorellaceae</taxon>
        <taxon>Auxenochlorella</taxon>
    </lineage>
</organism>
<dbReference type="EMBL" id="GDKF01008095">
    <property type="protein sequence ID" value="JAT70527.1"/>
    <property type="molecule type" value="Transcribed_RNA"/>
</dbReference>
<accession>A0A1D1ZUG9</accession>
<evidence type="ECO:0000313" key="1">
    <source>
        <dbReference type="EMBL" id="JAT70527.1"/>
    </source>
</evidence>
<dbReference type="AlphaFoldDB" id="A0A1D1ZUG9"/>
<name>A0A1D1ZUG9_AUXPR</name>
<proteinExistence type="predicted"/>